<comment type="caution">
    <text evidence="1">The sequence shown here is derived from an EMBL/GenBank/DDBJ whole genome shotgun (WGS) entry which is preliminary data.</text>
</comment>
<evidence type="ECO:0000313" key="2">
    <source>
        <dbReference type="Proteomes" id="UP000659084"/>
    </source>
</evidence>
<gene>
    <name evidence="1" type="ORF">H8J20_22265</name>
</gene>
<evidence type="ECO:0000313" key="1">
    <source>
        <dbReference type="EMBL" id="MBC3214867.1"/>
    </source>
</evidence>
<dbReference type="Proteomes" id="UP000659084">
    <property type="component" value="Unassembled WGS sequence"/>
</dbReference>
<proteinExistence type="predicted"/>
<sequence>MALPWIFSPDWAEGVTERLEWLTDILTSPAGVEQCRALRRSPRRTWSAAFILQGTARTQFTLMLARNGAQPWLLPVWPDVQWVSLASGQSVITCQTDGRDFVAGGRVLVLADNGPGYEVLTVQQVAPGVLTLVGAVAGNWPYARLYPVRSARLTDQPQTSRVTDDLMSFSAEFIAVEDCDWPVTDMDASYRGYPVLTEQPDAAEDVTAQYQRLLLVLDNSVNYPQIIDTANMAFIAQSYRWQLFGSVERATWRSLFYRLRGRQGRIWIPSFNQDFSLVSDIPAGNTLQVQYVGFSEYSDLAKPGQRDLQITCYDGRTYHARITAARIATASSEYLTLDQTLPAIPSAAVASISFMALSRLADDRVELTHFSDNDGAAESQAVFRSVLMPTDEATL</sequence>
<dbReference type="AlphaFoldDB" id="A0AAW3WWR1"/>
<organism evidence="1 2">
    <name type="scientific">Serratia fonticola</name>
    <dbReference type="NCBI Taxonomy" id="47917"/>
    <lineage>
        <taxon>Bacteria</taxon>
        <taxon>Pseudomonadati</taxon>
        <taxon>Pseudomonadota</taxon>
        <taxon>Gammaproteobacteria</taxon>
        <taxon>Enterobacterales</taxon>
        <taxon>Yersiniaceae</taxon>
        <taxon>Serratia</taxon>
    </lineage>
</organism>
<accession>A0AAW3WWR1</accession>
<dbReference type="RefSeq" id="WP_179253446.1">
    <property type="nucleotide sequence ID" value="NZ_JACBIV010000024.1"/>
</dbReference>
<name>A0AAW3WWR1_SERFO</name>
<dbReference type="EMBL" id="JACNYO010000030">
    <property type="protein sequence ID" value="MBC3214867.1"/>
    <property type="molecule type" value="Genomic_DNA"/>
</dbReference>
<reference evidence="1" key="1">
    <citation type="submission" date="2020-08" db="EMBL/GenBank/DDBJ databases">
        <title>Food and environmental bacterial isolates.</title>
        <authorList>
            <person name="Richter L."/>
            <person name="Du Plessis E.M."/>
            <person name="Duvenage S."/>
            <person name="Allam M."/>
            <person name="Korsten L."/>
        </authorList>
    </citation>
    <scope>NUCLEOTIDE SEQUENCE</scope>
    <source>
        <strain evidence="1">UPMP2127</strain>
    </source>
</reference>
<evidence type="ECO:0008006" key="3">
    <source>
        <dbReference type="Google" id="ProtNLM"/>
    </source>
</evidence>
<protein>
    <recommendedName>
        <fullName evidence="3">Phage tail protein</fullName>
    </recommendedName>
</protein>